<reference evidence="2" key="1">
    <citation type="journal article" date="2012" name="Science">
        <title>The Paleozoic origin of enzymatic lignin decomposition reconstructed from 31 fungal genomes.</title>
        <authorList>
            <person name="Floudas D."/>
            <person name="Binder M."/>
            <person name="Riley R."/>
            <person name="Barry K."/>
            <person name="Blanchette R.A."/>
            <person name="Henrissat B."/>
            <person name="Martinez A.T."/>
            <person name="Otillar R."/>
            <person name="Spatafora J.W."/>
            <person name="Yadav J.S."/>
            <person name="Aerts A."/>
            <person name="Benoit I."/>
            <person name="Boyd A."/>
            <person name="Carlson A."/>
            <person name="Copeland A."/>
            <person name="Coutinho P.M."/>
            <person name="de Vries R.P."/>
            <person name="Ferreira P."/>
            <person name="Findley K."/>
            <person name="Foster B."/>
            <person name="Gaskell J."/>
            <person name="Glotzer D."/>
            <person name="Gorecki P."/>
            <person name="Heitman J."/>
            <person name="Hesse C."/>
            <person name="Hori C."/>
            <person name="Igarashi K."/>
            <person name="Jurgens J.A."/>
            <person name="Kallen N."/>
            <person name="Kersten P."/>
            <person name="Kohler A."/>
            <person name="Kuees U."/>
            <person name="Kumar T.K.A."/>
            <person name="Kuo A."/>
            <person name="LaButti K."/>
            <person name="Larrondo L.F."/>
            <person name="Lindquist E."/>
            <person name="Ling A."/>
            <person name="Lombard V."/>
            <person name="Lucas S."/>
            <person name="Lundell T."/>
            <person name="Martin R."/>
            <person name="McLaughlin D.J."/>
            <person name="Morgenstern I."/>
            <person name="Morin E."/>
            <person name="Murat C."/>
            <person name="Nagy L.G."/>
            <person name="Nolan M."/>
            <person name="Ohm R.A."/>
            <person name="Patyshakuliyeva A."/>
            <person name="Rokas A."/>
            <person name="Ruiz-Duenas F.J."/>
            <person name="Sabat G."/>
            <person name="Salamov A."/>
            <person name="Samejima M."/>
            <person name="Schmutz J."/>
            <person name="Slot J.C."/>
            <person name="St John F."/>
            <person name="Stenlid J."/>
            <person name="Sun H."/>
            <person name="Sun S."/>
            <person name="Syed K."/>
            <person name="Tsang A."/>
            <person name="Wiebenga A."/>
            <person name="Young D."/>
            <person name="Pisabarro A."/>
            <person name="Eastwood D.C."/>
            <person name="Martin F."/>
            <person name="Cullen D."/>
            <person name="Grigoriev I.V."/>
            <person name="Hibbett D.S."/>
        </authorList>
    </citation>
    <scope>NUCLEOTIDE SEQUENCE [LARGE SCALE GENOMIC DNA]</scope>
    <source>
        <strain evidence="2">RWD-64-598 SS2</strain>
    </source>
</reference>
<evidence type="ECO:0000313" key="2">
    <source>
        <dbReference type="Proteomes" id="UP000053558"/>
    </source>
</evidence>
<comment type="caution">
    <text evidence="1">The sequence shown here is derived from an EMBL/GenBank/DDBJ whole genome shotgun (WGS) entry which is preliminary data.</text>
</comment>
<sequence>MTPTFEEDRSRNALKLLHRKNRLQTVCCVEYRKREAASRKLNPSCQATPSISRSHCDTTRLECQKRYTVGNTLRHRQQYSKAYKMRCRRLIAMGSKGPKLSRSTDVVNVDHFDSRPATRDSTLQDPRMRSAVLLCSNAAWSTTPSHPGAHDDSARQLFLGFFSGVLALMRPNSSAVFGYSA</sequence>
<protein>
    <submittedName>
        <fullName evidence="1">Uncharacterized protein</fullName>
    </submittedName>
</protein>
<gene>
    <name evidence="1" type="ORF">CONPUDRAFT_154814</name>
</gene>
<dbReference type="GeneID" id="19203325"/>
<keyword evidence="2" id="KW-1185">Reference proteome</keyword>
<dbReference type="Proteomes" id="UP000053558">
    <property type="component" value="Unassembled WGS sequence"/>
</dbReference>
<name>A0A5M3MQN6_CONPW</name>
<dbReference type="AlphaFoldDB" id="A0A5M3MQN6"/>
<accession>A0A5M3MQN6</accession>
<organism evidence="1 2">
    <name type="scientific">Coniophora puteana (strain RWD-64-598)</name>
    <name type="common">Brown rot fungus</name>
    <dbReference type="NCBI Taxonomy" id="741705"/>
    <lineage>
        <taxon>Eukaryota</taxon>
        <taxon>Fungi</taxon>
        <taxon>Dikarya</taxon>
        <taxon>Basidiomycota</taxon>
        <taxon>Agaricomycotina</taxon>
        <taxon>Agaricomycetes</taxon>
        <taxon>Agaricomycetidae</taxon>
        <taxon>Boletales</taxon>
        <taxon>Coniophorineae</taxon>
        <taxon>Coniophoraceae</taxon>
        <taxon>Coniophora</taxon>
    </lineage>
</organism>
<dbReference type="KEGG" id="cput:CONPUDRAFT_154814"/>
<evidence type="ECO:0000313" key="1">
    <source>
        <dbReference type="EMBL" id="EIW80821.1"/>
    </source>
</evidence>
<dbReference type="EMBL" id="JH711579">
    <property type="protein sequence ID" value="EIW80821.1"/>
    <property type="molecule type" value="Genomic_DNA"/>
</dbReference>
<proteinExistence type="predicted"/>
<dbReference type="RefSeq" id="XP_007769669.1">
    <property type="nucleotide sequence ID" value="XM_007771479.1"/>
</dbReference>